<dbReference type="RefSeq" id="WP_213888307.1">
    <property type="nucleotide sequence ID" value="NZ_JAGFNU010000003.1"/>
</dbReference>
<organism evidence="3 4">
    <name type="scientific">Pseudohalocynthiibacter aestuariivivens</name>
    <dbReference type="NCBI Taxonomy" id="1591409"/>
    <lineage>
        <taxon>Bacteria</taxon>
        <taxon>Pseudomonadati</taxon>
        <taxon>Pseudomonadota</taxon>
        <taxon>Alphaproteobacteria</taxon>
        <taxon>Rhodobacterales</taxon>
        <taxon>Paracoccaceae</taxon>
        <taxon>Pseudohalocynthiibacter</taxon>
    </lineage>
</organism>
<evidence type="ECO:0000256" key="1">
    <source>
        <dbReference type="ARBA" id="ARBA00009199"/>
    </source>
</evidence>
<evidence type="ECO:0000259" key="2">
    <source>
        <dbReference type="Pfam" id="PF01425"/>
    </source>
</evidence>
<dbReference type="InterPro" id="IPR000120">
    <property type="entry name" value="Amidase"/>
</dbReference>
<dbReference type="Pfam" id="PF01425">
    <property type="entry name" value="Amidase"/>
    <property type="match status" value="1"/>
</dbReference>
<proteinExistence type="inferred from homology"/>
<name>A0ABV5JL13_9RHOB</name>
<comment type="caution">
    <text evidence="3">The sequence shown here is derived from an EMBL/GenBank/DDBJ whole genome shotgun (WGS) entry which is preliminary data.</text>
</comment>
<dbReference type="Proteomes" id="UP001589683">
    <property type="component" value="Unassembled WGS sequence"/>
</dbReference>
<dbReference type="InterPro" id="IPR023631">
    <property type="entry name" value="Amidase_dom"/>
</dbReference>
<protein>
    <submittedName>
        <fullName evidence="3">Amidase</fullName>
    </submittedName>
</protein>
<dbReference type="PANTHER" id="PTHR11895">
    <property type="entry name" value="TRANSAMIDASE"/>
    <property type="match status" value="1"/>
</dbReference>
<dbReference type="InterPro" id="IPR036928">
    <property type="entry name" value="AS_sf"/>
</dbReference>
<dbReference type="PANTHER" id="PTHR11895:SF7">
    <property type="entry name" value="GLUTAMYL-TRNA(GLN) AMIDOTRANSFERASE SUBUNIT A, MITOCHONDRIAL"/>
    <property type="match status" value="1"/>
</dbReference>
<dbReference type="SUPFAM" id="SSF75304">
    <property type="entry name" value="Amidase signature (AS) enzymes"/>
    <property type="match status" value="1"/>
</dbReference>
<dbReference type="EMBL" id="JBHMEA010000049">
    <property type="protein sequence ID" value="MFB9233388.1"/>
    <property type="molecule type" value="Genomic_DNA"/>
</dbReference>
<reference evidence="3 4" key="1">
    <citation type="submission" date="2024-09" db="EMBL/GenBank/DDBJ databases">
        <authorList>
            <person name="Sun Q."/>
            <person name="Mori K."/>
        </authorList>
    </citation>
    <scope>NUCLEOTIDE SEQUENCE [LARGE SCALE GENOMIC DNA]</scope>
    <source>
        <strain evidence="3 4">CECT 8726</strain>
    </source>
</reference>
<comment type="similarity">
    <text evidence="1">Belongs to the amidase family.</text>
</comment>
<evidence type="ECO:0000313" key="4">
    <source>
        <dbReference type="Proteomes" id="UP001589683"/>
    </source>
</evidence>
<evidence type="ECO:0000313" key="3">
    <source>
        <dbReference type="EMBL" id="MFB9233388.1"/>
    </source>
</evidence>
<accession>A0ABV5JL13</accession>
<sequence length="445" mass="47905">MSTAPNALSATEAARHIREGRLSSVDLVKSCLQRISETEPTLRAWASLEEEAALKQAAEMDRIRKAGRPIGALHGVPVALKDIVDTKDLPTERGTPIFSGRRPTHDAAIVERLTDAGAVILGKTVTTELAFAHPAVTRNPHNPDYSPGGSSSGSAAAVAAFNVPLAIGTQTNGSVIRPASYCGIFGLKPTRGVVSRRGILQTSVTLDQVGCFGRTLEDAALLCDAVKGYDPSDTMSYPRPRPDMGAGVQAEAPVKPSLVWLEMPYHDKLTSDSIEAFAAVTEALGGQVERIKTSEKLAALVDVQHTIHEYEFCHHLSETLNTHWDQVSDTLKPIVQRGRKISQSEYEDALVVMDSAETFFEEFFHDYDAVIAPSATGEAPKFGDSTGDPIFCTIWNLAGLPCVTMPLLVGETGLPIGVQLIGAKEEDDRLLRTANWVLNELKAEA</sequence>
<gene>
    <name evidence="3" type="ORF">ACFFUT_16470</name>
</gene>
<keyword evidence="4" id="KW-1185">Reference proteome</keyword>
<dbReference type="Gene3D" id="3.90.1300.10">
    <property type="entry name" value="Amidase signature (AS) domain"/>
    <property type="match status" value="1"/>
</dbReference>
<feature type="domain" description="Amidase" evidence="2">
    <location>
        <begin position="26"/>
        <end position="431"/>
    </location>
</feature>